<evidence type="ECO:0000313" key="2">
    <source>
        <dbReference type="EMBL" id="CAK7356787.1"/>
    </source>
</evidence>
<keyword evidence="3" id="KW-1185">Reference proteome</keyword>
<gene>
    <name evidence="2" type="ORF">DCAF_LOCUS27068</name>
</gene>
<protein>
    <submittedName>
        <fullName evidence="2">Uncharacterized protein</fullName>
    </submittedName>
</protein>
<proteinExistence type="predicted"/>
<evidence type="ECO:0000256" key="1">
    <source>
        <dbReference type="SAM" id="MobiDB-lite"/>
    </source>
</evidence>
<evidence type="ECO:0000313" key="3">
    <source>
        <dbReference type="Proteomes" id="UP001314170"/>
    </source>
</evidence>
<feature type="region of interest" description="Disordered" evidence="1">
    <location>
        <begin position="31"/>
        <end position="55"/>
    </location>
</feature>
<feature type="compositionally biased region" description="Basic and acidic residues" evidence="1">
    <location>
        <begin position="42"/>
        <end position="55"/>
    </location>
</feature>
<name>A0AAV1SUT7_9ROSI</name>
<organism evidence="2 3">
    <name type="scientific">Dovyalis caffra</name>
    <dbReference type="NCBI Taxonomy" id="77055"/>
    <lineage>
        <taxon>Eukaryota</taxon>
        <taxon>Viridiplantae</taxon>
        <taxon>Streptophyta</taxon>
        <taxon>Embryophyta</taxon>
        <taxon>Tracheophyta</taxon>
        <taxon>Spermatophyta</taxon>
        <taxon>Magnoliopsida</taxon>
        <taxon>eudicotyledons</taxon>
        <taxon>Gunneridae</taxon>
        <taxon>Pentapetalae</taxon>
        <taxon>rosids</taxon>
        <taxon>fabids</taxon>
        <taxon>Malpighiales</taxon>
        <taxon>Salicaceae</taxon>
        <taxon>Flacourtieae</taxon>
        <taxon>Dovyalis</taxon>
    </lineage>
</organism>
<dbReference type="Proteomes" id="UP001314170">
    <property type="component" value="Unassembled WGS sequence"/>
</dbReference>
<dbReference type="AlphaFoldDB" id="A0AAV1SUT7"/>
<dbReference type="EMBL" id="CAWUPB010001197">
    <property type="protein sequence ID" value="CAK7356787.1"/>
    <property type="molecule type" value="Genomic_DNA"/>
</dbReference>
<reference evidence="2 3" key="1">
    <citation type="submission" date="2024-01" db="EMBL/GenBank/DDBJ databases">
        <authorList>
            <person name="Waweru B."/>
        </authorList>
    </citation>
    <scope>NUCLEOTIDE SEQUENCE [LARGE SCALE GENOMIC DNA]</scope>
</reference>
<accession>A0AAV1SUT7</accession>
<comment type="caution">
    <text evidence="2">The sequence shown here is derived from an EMBL/GenBank/DDBJ whole genome shotgun (WGS) entry which is preliminary data.</text>
</comment>
<sequence>MRSRKPDDPQQRARKYLHSLSLAFIGFPQRQDKRNGCLRSNLEPKRPGTVRLEPE</sequence>